<dbReference type="CDD" id="cd00130">
    <property type="entry name" value="PAS"/>
    <property type="match status" value="2"/>
</dbReference>
<dbReference type="SUPFAM" id="SSF55785">
    <property type="entry name" value="PYP-like sensor domain (PAS domain)"/>
    <property type="match status" value="2"/>
</dbReference>
<dbReference type="PANTHER" id="PTHR24422">
    <property type="entry name" value="CHEMOTAXIS PROTEIN METHYLTRANSFERASE"/>
    <property type="match status" value="1"/>
</dbReference>
<dbReference type="NCBIfam" id="TIGR00229">
    <property type="entry name" value="sensory_box"/>
    <property type="match status" value="2"/>
</dbReference>
<reference evidence="3" key="1">
    <citation type="submission" date="2016-09" db="EMBL/GenBank/DDBJ databases">
        <authorList>
            <person name="Lysoe E."/>
        </authorList>
    </citation>
    <scope>NUCLEOTIDE SEQUENCE [LARGE SCALE GENOMIC DNA]</scope>
    <source>
        <strain evidence="3">LJ96T</strain>
    </source>
</reference>
<organism evidence="2 3">
    <name type="scientific">Luteibacter rhizovicinus DSM 16549</name>
    <dbReference type="NCBI Taxonomy" id="1440763"/>
    <lineage>
        <taxon>Bacteria</taxon>
        <taxon>Pseudomonadati</taxon>
        <taxon>Pseudomonadota</taxon>
        <taxon>Gammaproteobacteria</taxon>
        <taxon>Lysobacterales</taxon>
        <taxon>Rhodanobacteraceae</taxon>
        <taxon>Luteibacter</taxon>
    </lineage>
</organism>
<dbReference type="InterPro" id="IPR000014">
    <property type="entry name" value="PAS"/>
</dbReference>
<dbReference type="EMBL" id="CP017480">
    <property type="protein sequence ID" value="APG04511.1"/>
    <property type="molecule type" value="Genomic_DNA"/>
</dbReference>
<dbReference type="InterPro" id="IPR013655">
    <property type="entry name" value="PAS_fold_3"/>
</dbReference>
<dbReference type="STRING" id="1440763.BJI69_11795"/>
<gene>
    <name evidence="2" type="ORF">BJI69_11795</name>
</gene>
<name>A0A1L3ETX7_9GAMM</name>
<evidence type="ECO:0000313" key="3">
    <source>
        <dbReference type="Proteomes" id="UP000182987"/>
    </source>
</evidence>
<sequence length="308" mass="33412">MFGWARGMRSARTERAIIAALSRSQSVVEFGIDGVVRSVNERFLAALGCRAEAVVGQPHSRFFPVDDAEHLWRALARGEQVAGTYRATGAPGREVWFQAVYIPLAGRGGRISSVLLYACDISDERATVALREQRVDIADRTQGVVEFSLDGMILDANEVFLGFTGYRLDEIVGKHHSLFVDQDESRSDAYIGFWRRLRSGLHDAGLYRRVAKGKVVVWIQATYNPIFDANGRPVKIVKYATEMSADALGGSPSPVAADEHAVPRAVAPPSTGVADVLELIDGASLRASALAMDAAIDAALAEQRGDPR</sequence>
<proteinExistence type="predicted"/>
<dbReference type="SMART" id="SM00091">
    <property type="entry name" value="PAS"/>
    <property type="match status" value="2"/>
</dbReference>
<keyword evidence="3" id="KW-1185">Reference proteome</keyword>
<dbReference type="InterPro" id="IPR050903">
    <property type="entry name" value="Bact_Chemotaxis_MeTrfase"/>
</dbReference>
<dbReference type="AlphaFoldDB" id="A0A1L3ETX7"/>
<dbReference type="Gene3D" id="3.30.450.20">
    <property type="entry name" value="PAS domain"/>
    <property type="match status" value="2"/>
</dbReference>
<evidence type="ECO:0000313" key="2">
    <source>
        <dbReference type="EMBL" id="APG04511.1"/>
    </source>
</evidence>
<dbReference type="Pfam" id="PF08448">
    <property type="entry name" value="PAS_4"/>
    <property type="match status" value="1"/>
</dbReference>
<feature type="domain" description="PAS" evidence="1">
    <location>
        <begin position="144"/>
        <end position="174"/>
    </location>
</feature>
<accession>A0A1L3ETX7</accession>
<protein>
    <recommendedName>
        <fullName evidence="1">PAS domain-containing protein</fullName>
    </recommendedName>
</protein>
<dbReference type="KEGG" id="lrz:BJI69_11795"/>
<dbReference type="Proteomes" id="UP000182987">
    <property type="component" value="Chromosome"/>
</dbReference>
<evidence type="ECO:0000259" key="1">
    <source>
        <dbReference type="PROSITE" id="PS50112"/>
    </source>
</evidence>
<dbReference type="Pfam" id="PF08447">
    <property type="entry name" value="PAS_3"/>
    <property type="match status" value="1"/>
</dbReference>
<dbReference type="PANTHER" id="PTHR24422:SF10">
    <property type="entry name" value="CHEMOTAXIS PROTEIN METHYLTRANSFERASE 2"/>
    <property type="match status" value="1"/>
</dbReference>
<dbReference type="InterPro" id="IPR013656">
    <property type="entry name" value="PAS_4"/>
</dbReference>
<dbReference type="PROSITE" id="PS50112">
    <property type="entry name" value="PAS"/>
    <property type="match status" value="1"/>
</dbReference>
<dbReference type="InterPro" id="IPR035965">
    <property type="entry name" value="PAS-like_dom_sf"/>
</dbReference>